<keyword evidence="1" id="KW-0732">Signal</keyword>
<reference evidence="2 3" key="1">
    <citation type="submission" date="2015-09" db="EMBL/GenBank/DDBJ databases">
        <title>Sorangium comparison.</title>
        <authorList>
            <person name="Zaburannyi N."/>
            <person name="Bunk B."/>
            <person name="Overmann J."/>
            <person name="Mueller R."/>
        </authorList>
    </citation>
    <scope>NUCLEOTIDE SEQUENCE [LARGE SCALE GENOMIC DNA]</scope>
    <source>
        <strain evidence="2 3">So ce26</strain>
    </source>
</reference>
<dbReference type="Proteomes" id="UP000238348">
    <property type="component" value="Chromosome"/>
</dbReference>
<name>A0A2L0F3T9_SORCE</name>
<proteinExistence type="predicted"/>
<sequence>MWKRLGASGTFLAIGALWGACAGERYVDVDVNGEIACDTQADCDAWGFGWECTGGACWCPGGTAWCCAQEPGSDSCNRACHPPGACTDEHHVDEPARCETPEDCPGPVSPRCGRATCTDHVCGLEVVPETTTQRAGDCVVVQCSERGEAFDAPAPDDVFNDANECTIDRCDEVLMTIANEPYPRGAAPASSGYCDGQGHWVGCLLDADCGHPELICSGRGSCIIKTCADGDLDSIIGETAIDCGGPCDPCPSGQPCSQATDCTEGVCKENRCAHATCDDEVLNGSESDVDCGGPSCAPCGGGLKCSAHDDCASGVCSRGICQQAGCRDGVMNQDERDVDCGGERCGPCGRHAARSGPASTGEGT</sequence>
<organism evidence="2 3">
    <name type="scientific">Sorangium cellulosum</name>
    <name type="common">Polyangium cellulosum</name>
    <dbReference type="NCBI Taxonomy" id="56"/>
    <lineage>
        <taxon>Bacteria</taxon>
        <taxon>Pseudomonadati</taxon>
        <taxon>Myxococcota</taxon>
        <taxon>Polyangia</taxon>
        <taxon>Polyangiales</taxon>
        <taxon>Polyangiaceae</taxon>
        <taxon>Sorangium</taxon>
    </lineage>
</organism>
<accession>A0A2L0F3T9</accession>
<gene>
    <name evidence="2" type="ORF">SOCE26_076760</name>
</gene>
<evidence type="ECO:0008006" key="4">
    <source>
        <dbReference type="Google" id="ProtNLM"/>
    </source>
</evidence>
<protein>
    <recommendedName>
        <fullName evidence="4">Tryptophan synthase alpha chain</fullName>
    </recommendedName>
</protein>
<dbReference type="PROSITE" id="PS51257">
    <property type="entry name" value="PROKAR_LIPOPROTEIN"/>
    <property type="match status" value="1"/>
</dbReference>
<dbReference type="EMBL" id="CP012673">
    <property type="protein sequence ID" value="AUX46171.1"/>
    <property type="molecule type" value="Genomic_DNA"/>
</dbReference>
<evidence type="ECO:0000313" key="3">
    <source>
        <dbReference type="Proteomes" id="UP000238348"/>
    </source>
</evidence>
<feature type="signal peptide" evidence="1">
    <location>
        <begin position="1"/>
        <end position="22"/>
    </location>
</feature>
<dbReference type="AlphaFoldDB" id="A0A2L0F3T9"/>
<feature type="chain" id="PRO_5014849890" description="Tryptophan synthase alpha chain" evidence="1">
    <location>
        <begin position="23"/>
        <end position="364"/>
    </location>
</feature>
<evidence type="ECO:0000313" key="2">
    <source>
        <dbReference type="EMBL" id="AUX46171.1"/>
    </source>
</evidence>
<evidence type="ECO:0000256" key="1">
    <source>
        <dbReference type="SAM" id="SignalP"/>
    </source>
</evidence>